<evidence type="ECO:0000313" key="5">
    <source>
        <dbReference type="EMBL" id="KPL85569.1"/>
    </source>
</evidence>
<dbReference type="PANTHER" id="PTHR34069">
    <property type="entry name" value="3-OXOACYL-[ACYL-CARRIER-PROTEIN] SYNTHASE 3"/>
    <property type="match status" value="1"/>
</dbReference>
<keyword evidence="6" id="KW-1185">Reference proteome</keyword>
<comment type="caution">
    <text evidence="5">The sequence shown here is derived from an EMBL/GenBank/DDBJ whole genome shotgun (WGS) entry which is preliminary data.</text>
</comment>
<dbReference type="InterPro" id="IPR013751">
    <property type="entry name" value="ACP_syn_III_N"/>
</dbReference>
<evidence type="ECO:0000256" key="1">
    <source>
        <dbReference type="ARBA" id="ARBA00022679"/>
    </source>
</evidence>
<dbReference type="OrthoDB" id="9786707at2"/>
<dbReference type="InterPro" id="IPR016039">
    <property type="entry name" value="Thiolase-like"/>
</dbReference>
<dbReference type="Pfam" id="PF08541">
    <property type="entry name" value="ACP_syn_III_C"/>
    <property type="match status" value="1"/>
</dbReference>
<dbReference type="PANTHER" id="PTHR34069:SF3">
    <property type="entry name" value="ACYL-COA:ACYL-COA ALKYLTRANSFERASE"/>
    <property type="match status" value="1"/>
</dbReference>
<dbReference type="InterPro" id="IPR013747">
    <property type="entry name" value="ACP_syn_III_C"/>
</dbReference>
<dbReference type="STRING" id="70996.SE18_18315"/>
<protein>
    <submittedName>
        <fullName evidence="5">Beta-ketoacyl-ACP synthase</fullName>
    </submittedName>
</protein>
<proteinExistence type="predicted"/>
<name>A0A0P6YK62_9CHLR</name>
<dbReference type="PATRIC" id="fig|70996.4.peg.541"/>
<dbReference type="Proteomes" id="UP000050277">
    <property type="component" value="Unassembled WGS sequence"/>
</dbReference>
<dbReference type="RefSeq" id="WP_054535888.1">
    <property type="nucleotide sequence ID" value="NZ_LGKP01000025.1"/>
</dbReference>
<dbReference type="Gene3D" id="3.40.47.10">
    <property type="match status" value="1"/>
</dbReference>
<evidence type="ECO:0000259" key="4">
    <source>
        <dbReference type="Pfam" id="PF08545"/>
    </source>
</evidence>
<feature type="domain" description="Beta-ketoacyl-[acyl-carrier-protein] synthase III N-terminal" evidence="4">
    <location>
        <begin position="113"/>
        <end position="193"/>
    </location>
</feature>
<dbReference type="GO" id="GO:0006633">
    <property type="term" value="P:fatty acid biosynthetic process"/>
    <property type="evidence" value="ECO:0007669"/>
    <property type="project" value="InterPro"/>
</dbReference>
<accession>A0A0P6YK62</accession>
<dbReference type="AlphaFoldDB" id="A0A0P6YK62"/>
<sequence length="340" mass="36850">MSYEFPPIGIAAIATYLPAAIETASQIGLAANIPEAVVIEKLGIRQKHLAEAHDTPSAMAAEAARKALASAELDPLDVDLIIYHGSEYKDYVVWSAAAKIQHLIGAKNAYAYEIYALCAGSPVAIKTARDQMRADPLLRNVLLVSAARENELVSYDNQQARFMFNFGAGASAMLLRRDYATNQVLESAVLVDGSFSENVVMRGGGARFPTSQATVDAGYHQLDVLQLEDMRDRLGLVSQPNFVKVIDQAVTRSGYQCSDIDFLAITHMKPSFHNGLLHDLGLRPDQAIYLDDYGHIQSVDQQLALDLAQQRGLLKAGDLVVLAGAGTGYTWAASAVRWGK</sequence>
<reference evidence="5 6" key="1">
    <citation type="submission" date="2015-07" db="EMBL/GenBank/DDBJ databases">
        <title>Whole genome sequence of Herpetosiphon geysericola DSM 7119.</title>
        <authorList>
            <person name="Hemp J."/>
            <person name="Ward L.M."/>
            <person name="Pace L.A."/>
            <person name="Fischer W.W."/>
        </authorList>
    </citation>
    <scope>NUCLEOTIDE SEQUENCE [LARGE SCALE GENOMIC DNA]</scope>
    <source>
        <strain evidence="5 6">DSM 7119</strain>
    </source>
</reference>
<dbReference type="GO" id="GO:0004315">
    <property type="term" value="F:3-oxoacyl-[acyl-carrier-protein] synthase activity"/>
    <property type="evidence" value="ECO:0007669"/>
    <property type="project" value="InterPro"/>
</dbReference>
<dbReference type="SUPFAM" id="SSF53901">
    <property type="entry name" value="Thiolase-like"/>
    <property type="match status" value="1"/>
</dbReference>
<evidence type="ECO:0000256" key="2">
    <source>
        <dbReference type="ARBA" id="ARBA00023315"/>
    </source>
</evidence>
<gene>
    <name evidence="5" type="ORF">SE18_18315</name>
</gene>
<dbReference type="NCBIfam" id="NF005308">
    <property type="entry name" value="PRK06840.1"/>
    <property type="match status" value="1"/>
</dbReference>
<dbReference type="Pfam" id="PF08545">
    <property type="entry name" value="ACP_syn_III"/>
    <property type="match status" value="1"/>
</dbReference>
<keyword evidence="1" id="KW-0808">Transferase</keyword>
<dbReference type="GO" id="GO:0044550">
    <property type="term" value="P:secondary metabolite biosynthetic process"/>
    <property type="evidence" value="ECO:0007669"/>
    <property type="project" value="TreeGrafter"/>
</dbReference>
<keyword evidence="2" id="KW-0012">Acyltransferase</keyword>
<dbReference type="EMBL" id="LGKP01000025">
    <property type="protein sequence ID" value="KPL85569.1"/>
    <property type="molecule type" value="Genomic_DNA"/>
</dbReference>
<evidence type="ECO:0000259" key="3">
    <source>
        <dbReference type="Pfam" id="PF08541"/>
    </source>
</evidence>
<organism evidence="5 6">
    <name type="scientific">Herpetosiphon geysericola</name>
    <dbReference type="NCBI Taxonomy" id="70996"/>
    <lineage>
        <taxon>Bacteria</taxon>
        <taxon>Bacillati</taxon>
        <taxon>Chloroflexota</taxon>
        <taxon>Chloroflexia</taxon>
        <taxon>Herpetosiphonales</taxon>
        <taxon>Herpetosiphonaceae</taxon>
        <taxon>Herpetosiphon</taxon>
    </lineage>
</organism>
<feature type="domain" description="Beta-ketoacyl-[acyl-carrier-protein] synthase III C-terminal" evidence="3">
    <location>
        <begin position="252"/>
        <end position="338"/>
    </location>
</feature>
<evidence type="ECO:0000313" key="6">
    <source>
        <dbReference type="Proteomes" id="UP000050277"/>
    </source>
</evidence>